<evidence type="ECO:0000313" key="2">
    <source>
        <dbReference type="Proteomes" id="UP000790377"/>
    </source>
</evidence>
<protein>
    <submittedName>
        <fullName evidence="1">DNA glycosylase</fullName>
    </submittedName>
</protein>
<dbReference type="EMBL" id="MU267656">
    <property type="protein sequence ID" value="KAH7912226.1"/>
    <property type="molecule type" value="Genomic_DNA"/>
</dbReference>
<organism evidence="1 2">
    <name type="scientific">Hygrophoropsis aurantiaca</name>
    <dbReference type="NCBI Taxonomy" id="72124"/>
    <lineage>
        <taxon>Eukaryota</taxon>
        <taxon>Fungi</taxon>
        <taxon>Dikarya</taxon>
        <taxon>Basidiomycota</taxon>
        <taxon>Agaricomycotina</taxon>
        <taxon>Agaricomycetes</taxon>
        <taxon>Agaricomycetidae</taxon>
        <taxon>Boletales</taxon>
        <taxon>Coniophorineae</taxon>
        <taxon>Hygrophoropsidaceae</taxon>
        <taxon>Hygrophoropsis</taxon>
    </lineage>
</organism>
<proteinExistence type="predicted"/>
<gene>
    <name evidence="1" type="ORF">BJ138DRAFT_1125400</name>
</gene>
<keyword evidence="2" id="KW-1185">Reference proteome</keyword>
<reference evidence="1" key="1">
    <citation type="journal article" date="2021" name="New Phytol.">
        <title>Evolutionary innovations through gain and loss of genes in the ectomycorrhizal Boletales.</title>
        <authorList>
            <person name="Wu G."/>
            <person name="Miyauchi S."/>
            <person name="Morin E."/>
            <person name="Kuo A."/>
            <person name="Drula E."/>
            <person name="Varga T."/>
            <person name="Kohler A."/>
            <person name="Feng B."/>
            <person name="Cao Y."/>
            <person name="Lipzen A."/>
            <person name="Daum C."/>
            <person name="Hundley H."/>
            <person name="Pangilinan J."/>
            <person name="Johnson J."/>
            <person name="Barry K."/>
            <person name="LaButti K."/>
            <person name="Ng V."/>
            <person name="Ahrendt S."/>
            <person name="Min B."/>
            <person name="Choi I.G."/>
            <person name="Park H."/>
            <person name="Plett J.M."/>
            <person name="Magnuson J."/>
            <person name="Spatafora J.W."/>
            <person name="Nagy L.G."/>
            <person name="Henrissat B."/>
            <person name="Grigoriev I.V."/>
            <person name="Yang Z.L."/>
            <person name="Xu J."/>
            <person name="Martin F.M."/>
        </authorList>
    </citation>
    <scope>NUCLEOTIDE SEQUENCE</scope>
    <source>
        <strain evidence="1">ATCC 28755</strain>
    </source>
</reference>
<accession>A0ACB8AH03</accession>
<evidence type="ECO:0000313" key="1">
    <source>
        <dbReference type="EMBL" id="KAH7912226.1"/>
    </source>
</evidence>
<sequence length="434" mass="48756">MAVTIPVGFHALPVPIVQLSLAAVLKCGQSFRWSIYPLPQASIPSSELPTHEYRLCLRDRIICLRQSTDSLFYRSMFPDQHVCSTQATLREAETLSWLKDYFQLDIDLVKLYDEWSERDNVFKNLRSRFSGIRILRQDPWENLVSFICSSNNNIARITKMVHALCRHYSPPLLSLRPPMTEGASADSDPITYHPFPPPSALASSEVAATLRGLGFGYRADFIQRTARMLVDMPDSQPITGQQHAAERWLLLLRNKPTAIAREELLKFVGVGRKVADCILLMSLDKKEVVPIDTHVYQIAVKHYGLHVVTKSKTKATMTPKLYEEVSGKLFDIWGDYAGWAHSVLFTADLKSFSAYGLPSTTAEGDGIDHALSTPTMSSSSSPSKRKRRGTLHSPKELAGIVVDIDTVSHVIDESNDETNMADRIKRRRRTVTKA</sequence>
<comment type="caution">
    <text evidence="1">The sequence shown here is derived from an EMBL/GenBank/DDBJ whole genome shotgun (WGS) entry which is preliminary data.</text>
</comment>
<name>A0ACB8AH03_9AGAM</name>
<dbReference type="Proteomes" id="UP000790377">
    <property type="component" value="Unassembled WGS sequence"/>
</dbReference>